<evidence type="ECO:0000256" key="5">
    <source>
        <dbReference type="ARBA" id="ARBA00022824"/>
    </source>
</evidence>
<dbReference type="GO" id="GO:0006890">
    <property type="term" value="P:retrograde vesicle-mediated transport, Golgi to endoplasmic reticulum"/>
    <property type="evidence" value="ECO:0007669"/>
    <property type="project" value="TreeGrafter"/>
</dbReference>
<evidence type="ECO:0000256" key="11">
    <source>
        <dbReference type="SAM" id="Phobius"/>
    </source>
</evidence>
<dbReference type="GO" id="GO:0015031">
    <property type="term" value="P:protein transport"/>
    <property type="evidence" value="ECO:0007669"/>
    <property type="project" value="UniProtKB-KW"/>
</dbReference>
<dbReference type="KEGG" id="olu:OSTLU_16312"/>
<dbReference type="PANTHER" id="PTHR13050">
    <property type="entry name" value="USE1-LIKE PROTEIN"/>
    <property type="match status" value="1"/>
</dbReference>
<dbReference type="RefSeq" id="XP_001418803.1">
    <property type="nucleotide sequence ID" value="XM_001418766.1"/>
</dbReference>
<evidence type="ECO:0000256" key="7">
    <source>
        <dbReference type="ARBA" id="ARBA00022927"/>
    </source>
</evidence>
<dbReference type="Pfam" id="PF09753">
    <property type="entry name" value="Use1"/>
    <property type="match status" value="1"/>
</dbReference>
<feature type="region of interest" description="Disordered" evidence="10">
    <location>
        <begin position="87"/>
        <end position="116"/>
    </location>
</feature>
<keyword evidence="8 11" id="KW-1133">Transmembrane helix</keyword>
<dbReference type="PANTHER" id="PTHR13050:SF7">
    <property type="entry name" value="VESICLE TRANSPORT PROTEIN USE1"/>
    <property type="match status" value="1"/>
</dbReference>
<reference evidence="12 13" key="1">
    <citation type="journal article" date="2007" name="Proc. Natl. Acad. Sci. U.S.A.">
        <title>The tiny eukaryote Ostreococcus provides genomic insights into the paradox of plankton speciation.</title>
        <authorList>
            <person name="Palenik B."/>
            <person name="Grimwood J."/>
            <person name="Aerts A."/>
            <person name="Rouze P."/>
            <person name="Salamov A."/>
            <person name="Putnam N."/>
            <person name="Dupont C."/>
            <person name="Jorgensen R."/>
            <person name="Derelle E."/>
            <person name="Rombauts S."/>
            <person name="Zhou K."/>
            <person name="Otillar R."/>
            <person name="Merchant S.S."/>
            <person name="Podell S."/>
            <person name="Gaasterland T."/>
            <person name="Napoli C."/>
            <person name="Gendler K."/>
            <person name="Manuell A."/>
            <person name="Tai V."/>
            <person name="Vallon O."/>
            <person name="Piganeau G."/>
            <person name="Jancek S."/>
            <person name="Heijde M."/>
            <person name="Jabbari K."/>
            <person name="Bowler C."/>
            <person name="Lohr M."/>
            <person name="Robbens S."/>
            <person name="Werner G."/>
            <person name="Dubchak I."/>
            <person name="Pazour G.J."/>
            <person name="Ren Q."/>
            <person name="Paulsen I."/>
            <person name="Delwiche C."/>
            <person name="Schmutz J."/>
            <person name="Rokhsar D."/>
            <person name="Van de Peer Y."/>
            <person name="Moreau H."/>
            <person name="Grigoriev I.V."/>
        </authorList>
    </citation>
    <scope>NUCLEOTIDE SEQUENCE [LARGE SCALE GENOMIC DNA]</scope>
    <source>
        <strain evidence="12 13">CCE9901</strain>
    </source>
</reference>
<dbReference type="GO" id="GO:0005484">
    <property type="term" value="F:SNAP receptor activity"/>
    <property type="evidence" value="ECO:0007669"/>
    <property type="project" value="TreeGrafter"/>
</dbReference>
<evidence type="ECO:0000313" key="12">
    <source>
        <dbReference type="EMBL" id="ABO97096.1"/>
    </source>
</evidence>
<keyword evidence="4 11" id="KW-0812">Transmembrane</keyword>
<evidence type="ECO:0000256" key="2">
    <source>
        <dbReference type="ARBA" id="ARBA00007891"/>
    </source>
</evidence>
<dbReference type="AlphaFoldDB" id="A4S0U9"/>
<evidence type="ECO:0000256" key="4">
    <source>
        <dbReference type="ARBA" id="ARBA00022692"/>
    </source>
</evidence>
<keyword evidence="5" id="KW-0256">Endoplasmic reticulum</keyword>
<evidence type="ECO:0000256" key="6">
    <source>
        <dbReference type="ARBA" id="ARBA00022892"/>
    </source>
</evidence>
<name>A4S0U9_OSTLU</name>
<keyword evidence="9 11" id="KW-0472">Membrane</keyword>
<keyword evidence="6" id="KW-0931">ER-Golgi transport</keyword>
<evidence type="ECO:0000256" key="3">
    <source>
        <dbReference type="ARBA" id="ARBA00022448"/>
    </source>
</evidence>
<evidence type="ECO:0000256" key="8">
    <source>
        <dbReference type="ARBA" id="ARBA00022989"/>
    </source>
</evidence>
<keyword evidence="3" id="KW-0813">Transport</keyword>
<feature type="transmembrane region" description="Helical" evidence="11">
    <location>
        <begin position="246"/>
        <end position="265"/>
    </location>
</feature>
<dbReference type="STRING" id="436017.A4S0U9"/>
<evidence type="ECO:0000256" key="9">
    <source>
        <dbReference type="ARBA" id="ARBA00023136"/>
    </source>
</evidence>
<gene>
    <name evidence="12" type="ORF">OSTLU_16312</name>
</gene>
<evidence type="ECO:0000256" key="10">
    <source>
        <dbReference type="SAM" id="MobiDB-lite"/>
    </source>
</evidence>
<dbReference type="GeneID" id="5002699"/>
<sequence length="280" mass="29820">MDATTTTGATASRASAKARELAIARALAACERTAPDSSVNERKRQQILESLRDGLKSIEGDVDAAIWKAYATRIDRLDVLHSTTRGEVASTSGAPLNETSVDAPPPTAGAAATTRRAYRPSFAKTTTPRGVVACITEVVSKDDDECAASSAARRSLHGPPSTKTLTAEDEVELRRQRAIQDGLTDEMSELASGLKANALALERGLGRSSAAVAELESRLGANVHGVKSSAKRQDAAFRANRRGSCWTWLILALVGVLFAWTYVVIKVSSDRTKRSRAKAL</sequence>
<feature type="compositionally biased region" description="Polar residues" evidence="10">
    <location>
        <begin position="87"/>
        <end position="100"/>
    </location>
</feature>
<evidence type="ECO:0000256" key="1">
    <source>
        <dbReference type="ARBA" id="ARBA00004163"/>
    </source>
</evidence>
<organism evidence="12 13">
    <name type="scientific">Ostreococcus lucimarinus (strain CCE9901)</name>
    <dbReference type="NCBI Taxonomy" id="436017"/>
    <lineage>
        <taxon>Eukaryota</taxon>
        <taxon>Viridiplantae</taxon>
        <taxon>Chlorophyta</taxon>
        <taxon>Mamiellophyceae</taxon>
        <taxon>Mamiellales</taxon>
        <taxon>Bathycoccaceae</taxon>
        <taxon>Ostreococcus</taxon>
    </lineage>
</organism>
<comment type="similarity">
    <text evidence="2">Belongs to the USE1 family.</text>
</comment>
<protein>
    <submittedName>
        <fullName evidence="12">Uncharacterized protein</fullName>
    </submittedName>
</protein>
<keyword evidence="7" id="KW-0653">Protein transport</keyword>
<evidence type="ECO:0000313" key="13">
    <source>
        <dbReference type="Proteomes" id="UP000001568"/>
    </source>
</evidence>
<proteinExistence type="inferred from homology"/>
<comment type="subcellular location">
    <subcellularLocation>
        <location evidence="1">Endoplasmic reticulum membrane</location>
        <topology evidence="1">Single-pass type IV membrane protein</topology>
    </subcellularLocation>
</comment>
<dbReference type="EMBL" id="CP000587">
    <property type="protein sequence ID" value="ABO97096.1"/>
    <property type="molecule type" value="Genomic_DNA"/>
</dbReference>
<dbReference type="GO" id="GO:0031201">
    <property type="term" value="C:SNARE complex"/>
    <property type="evidence" value="ECO:0007669"/>
    <property type="project" value="TreeGrafter"/>
</dbReference>
<dbReference type="GO" id="GO:0005789">
    <property type="term" value="C:endoplasmic reticulum membrane"/>
    <property type="evidence" value="ECO:0007669"/>
    <property type="project" value="UniProtKB-SubCell"/>
</dbReference>
<dbReference type="InterPro" id="IPR019150">
    <property type="entry name" value="Vesicle_transport_protein_Use1"/>
</dbReference>
<dbReference type="HOGENOM" id="CLU_995324_0_0_1"/>
<dbReference type="OrthoDB" id="498593at2759"/>
<dbReference type="Gramene" id="ABO97096">
    <property type="protein sequence ID" value="ABO97096"/>
    <property type="gene ID" value="OSTLU_16312"/>
</dbReference>
<accession>A4S0U9</accession>
<dbReference type="Proteomes" id="UP000001568">
    <property type="component" value="Chromosome 7"/>
</dbReference>
<keyword evidence="13" id="KW-1185">Reference proteome</keyword>
<dbReference type="eggNOG" id="ENOG502RC31">
    <property type="taxonomic scope" value="Eukaryota"/>
</dbReference>